<dbReference type="CDD" id="cd00593">
    <property type="entry name" value="RIBOc"/>
    <property type="match status" value="1"/>
</dbReference>
<keyword evidence="9 11" id="KW-0694">RNA-binding</keyword>
<comment type="subcellular location">
    <subcellularLocation>
        <location evidence="11">Cytoplasm</location>
    </subcellularLocation>
</comment>
<evidence type="ECO:0000313" key="15">
    <source>
        <dbReference type="Proteomes" id="UP000045051"/>
    </source>
</evidence>
<dbReference type="AlphaFoldDB" id="A0A0B7I5J2"/>
<feature type="binding site" evidence="11">
    <location>
        <position position="62"/>
    </location>
    <ligand>
        <name>Mg(2+)</name>
        <dbReference type="ChEBI" id="CHEBI:18420"/>
    </ligand>
</feature>
<dbReference type="NCBIfam" id="TIGR02191">
    <property type="entry name" value="RNaseIII"/>
    <property type="match status" value="1"/>
</dbReference>
<feature type="domain" description="DRBM" evidence="12">
    <location>
        <begin position="173"/>
        <end position="242"/>
    </location>
</feature>
<dbReference type="Pfam" id="PF14622">
    <property type="entry name" value="Ribonucleas_3_3"/>
    <property type="match status" value="1"/>
</dbReference>
<dbReference type="GO" id="GO:0046872">
    <property type="term" value="F:metal ion binding"/>
    <property type="evidence" value="ECO:0007669"/>
    <property type="project" value="UniProtKB-KW"/>
</dbReference>
<keyword evidence="8 11" id="KW-0460">Magnesium</keyword>
<dbReference type="SMART" id="SM00535">
    <property type="entry name" value="RIBOc"/>
    <property type="match status" value="1"/>
</dbReference>
<evidence type="ECO:0000256" key="6">
    <source>
        <dbReference type="ARBA" id="ARBA00022759"/>
    </source>
</evidence>
<dbReference type="InterPro" id="IPR000999">
    <property type="entry name" value="RNase_III_dom"/>
</dbReference>
<name>A0A0B7I5J2_9FLAO</name>
<dbReference type="PROSITE" id="PS50137">
    <property type="entry name" value="DS_RBD"/>
    <property type="match status" value="1"/>
</dbReference>
<comment type="cofactor">
    <cofactor evidence="11">
        <name>Mg(2+)</name>
        <dbReference type="ChEBI" id="CHEBI:18420"/>
    </cofactor>
</comment>
<reference evidence="14 15" key="1">
    <citation type="submission" date="2015-01" db="EMBL/GenBank/DDBJ databases">
        <authorList>
            <person name="Xiang T."/>
            <person name="Song Y."/>
            <person name="Huang L."/>
            <person name="Wang B."/>
            <person name="Wu P."/>
        </authorList>
    </citation>
    <scope>NUCLEOTIDE SEQUENCE [LARGE SCALE GENOMIC DNA]</scope>
    <source>
        <strain evidence="14 15">CcD38</strain>
    </source>
</reference>
<comment type="catalytic activity">
    <reaction evidence="1 11">
        <text>Endonucleolytic cleavage to 5'-phosphomonoester.</text>
        <dbReference type="EC" id="3.1.26.3"/>
    </reaction>
</comment>
<proteinExistence type="inferred from homology"/>
<evidence type="ECO:0000256" key="4">
    <source>
        <dbReference type="ARBA" id="ARBA00022722"/>
    </source>
</evidence>
<evidence type="ECO:0000259" key="12">
    <source>
        <dbReference type="PROSITE" id="PS50137"/>
    </source>
</evidence>
<comment type="subunit">
    <text evidence="11">Homodimer.</text>
</comment>
<evidence type="ECO:0000256" key="8">
    <source>
        <dbReference type="ARBA" id="ARBA00022842"/>
    </source>
</evidence>
<evidence type="ECO:0000313" key="14">
    <source>
        <dbReference type="EMBL" id="CEN46034.1"/>
    </source>
</evidence>
<dbReference type="PROSITE" id="PS00517">
    <property type="entry name" value="RNASE_3_1"/>
    <property type="match status" value="1"/>
</dbReference>
<accession>A0A0B7I5J2</accession>
<evidence type="ECO:0000256" key="1">
    <source>
        <dbReference type="ARBA" id="ARBA00000109"/>
    </source>
</evidence>
<feature type="binding site" evidence="11">
    <location>
        <position position="134"/>
    </location>
    <ligand>
        <name>Mg(2+)</name>
        <dbReference type="ChEBI" id="CHEBI:18420"/>
    </ligand>
</feature>
<evidence type="ECO:0000256" key="2">
    <source>
        <dbReference type="ARBA" id="ARBA00010183"/>
    </source>
</evidence>
<dbReference type="Proteomes" id="UP000045051">
    <property type="component" value="Unassembled WGS sequence"/>
</dbReference>
<dbReference type="SUPFAM" id="SSF54768">
    <property type="entry name" value="dsRNA-binding domain-like"/>
    <property type="match status" value="1"/>
</dbReference>
<dbReference type="PANTHER" id="PTHR14950:SF37">
    <property type="entry name" value="ENDORIBONUCLEASE DICER"/>
    <property type="match status" value="1"/>
</dbReference>
<keyword evidence="3 11" id="KW-0507">mRNA processing</keyword>
<keyword evidence="6 11" id="KW-0255">Endonuclease</keyword>
<evidence type="ECO:0000259" key="13">
    <source>
        <dbReference type="PROSITE" id="PS50142"/>
    </source>
</evidence>
<dbReference type="GO" id="GO:0006397">
    <property type="term" value="P:mRNA processing"/>
    <property type="evidence" value="ECO:0007669"/>
    <property type="project" value="UniProtKB-UniRule"/>
</dbReference>
<keyword evidence="11" id="KW-0698">rRNA processing</keyword>
<dbReference type="Pfam" id="PF00035">
    <property type="entry name" value="dsrm"/>
    <property type="match status" value="1"/>
</dbReference>
<dbReference type="GO" id="GO:0004525">
    <property type="term" value="F:ribonuclease III activity"/>
    <property type="evidence" value="ECO:0007669"/>
    <property type="project" value="UniProtKB-UniRule"/>
</dbReference>
<dbReference type="EC" id="3.1.26.3" evidence="11"/>
<evidence type="ECO:0000256" key="9">
    <source>
        <dbReference type="ARBA" id="ARBA00022884"/>
    </source>
</evidence>
<dbReference type="GO" id="GO:0019843">
    <property type="term" value="F:rRNA binding"/>
    <property type="evidence" value="ECO:0007669"/>
    <property type="project" value="UniProtKB-KW"/>
</dbReference>
<keyword evidence="11" id="KW-0699">rRNA-binding</keyword>
<dbReference type="PANTHER" id="PTHR14950">
    <property type="entry name" value="DICER-RELATED"/>
    <property type="match status" value="1"/>
</dbReference>
<feature type="active site" evidence="11">
    <location>
        <position position="66"/>
    </location>
</feature>
<dbReference type="SUPFAM" id="SSF69065">
    <property type="entry name" value="RNase III domain-like"/>
    <property type="match status" value="1"/>
</dbReference>
<gene>
    <name evidence="11 14" type="primary">rnc</name>
    <name evidence="14" type="ORF">CCAND38_310008</name>
</gene>
<feature type="binding site" evidence="11">
    <location>
        <position position="131"/>
    </location>
    <ligand>
        <name>Mg(2+)</name>
        <dbReference type="ChEBI" id="CHEBI:18420"/>
    </ligand>
</feature>
<dbReference type="GO" id="GO:0008033">
    <property type="term" value="P:tRNA processing"/>
    <property type="evidence" value="ECO:0007669"/>
    <property type="project" value="UniProtKB-KW"/>
</dbReference>
<dbReference type="HAMAP" id="MF_00104">
    <property type="entry name" value="RNase_III"/>
    <property type="match status" value="1"/>
</dbReference>
<dbReference type="SMART" id="SM00358">
    <property type="entry name" value="DSRM"/>
    <property type="match status" value="1"/>
</dbReference>
<evidence type="ECO:0000256" key="11">
    <source>
        <dbReference type="HAMAP-Rule" id="MF_00104"/>
    </source>
</evidence>
<dbReference type="InterPro" id="IPR036389">
    <property type="entry name" value="RNase_III_sf"/>
</dbReference>
<feature type="active site" evidence="11">
    <location>
        <position position="134"/>
    </location>
</feature>
<dbReference type="InterPro" id="IPR014720">
    <property type="entry name" value="dsRBD_dom"/>
</dbReference>
<dbReference type="GO" id="GO:0005737">
    <property type="term" value="C:cytoplasm"/>
    <property type="evidence" value="ECO:0007669"/>
    <property type="project" value="UniProtKB-SubCell"/>
</dbReference>
<dbReference type="EMBL" id="CDOI01000142">
    <property type="protein sequence ID" value="CEN46034.1"/>
    <property type="molecule type" value="Genomic_DNA"/>
</dbReference>
<keyword evidence="11" id="KW-0963">Cytoplasm</keyword>
<keyword evidence="15" id="KW-1185">Reference proteome</keyword>
<organism evidence="14 15">
    <name type="scientific">Capnocytophaga canis</name>
    <dbReference type="NCBI Taxonomy" id="1848903"/>
    <lineage>
        <taxon>Bacteria</taxon>
        <taxon>Pseudomonadati</taxon>
        <taxon>Bacteroidota</taxon>
        <taxon>Flavobacteriia</taxon>
        <taxon>Flavobacteriales</taxon>
        <taxon>Flavobacteriaceae</taxon>
        <taxon>Capnocytophaga</taxon>
    </lineage>
</organism>
<comment type="similarity">
    <text evidence="2">Belongs to the ribonuclease III family.</text>
</comment>
<dbReference type="Gene3D" id="1.10.1520.10">
    <property type="entry name" value="Ribonuclease III domain"/>
    <property type="match status" value="1"/>
</dbReference>
<keyword evidence="7 11" id="KW-0378">Hydrolase</keyword>
<keyword evidence="4 11" id="KW-0540">Nuclease</keyword>
<sequence>MINLKKILSFTRFKKKKDGVFYAKMEALLGYSPKTLSFYSEAFTHPSYQYDKTKRKSYERLEFLGDAILGAVIADYIFKNAPEQDEGYLTKMRSKIVERRYLNELGKEMRLLDFLRTKLPPKQLGNNITGNLFEALIGAIYLDKGYGECMRFIERKLIKPYINIKNLEDKILSHKSLLIEWCQKHKLTFSFDTDEDKEDRSGAKYFVSKIYVEGFSVTKARATSKKKAEENAAKRACYKIQGKHKNLIQ</sequence>
<dbReference type="InterPro" id="IPR011907">
    <property type="entry name" value="RNase_III"/>
</dbReference>
<keyword evidence="5 11" id="KW-0479">Metal-binding</keyword>
<keyword evidence="11" id="KW-0819">tRNA processing</keyword>
<evidence type="ECO:0000256" key="3">
    <source>
        <dbReference type="ARBA" id="ARBA00022664"/>
    </source>
</evidence>
<evidence type="ECO:0000256" key="5">
    <source>
        <dbReference type="ARBA" id="ARBA00022723"/>
    </source>
</evidence>
<protein>
    <recommendedName>
        <fullName evidence="11">Ribonuclease 3</fullName>
        <ecNumber evidence="11">3.1.26.3</ecNumber>
    </recommendedName>
    <alternativeName>
        <fullName evidence="11">Ribonuclease III</fullName>
        <shortName evidence="11">RNase III</shortName>
    </alternativeName>
</protein>
<dbReference type="GO" id="GO:0006364">
    <property type="term" value="P:rRNA processing"/>
    <property type="evidence" value="ECO:0007669"/>
    <property type="project" value="UniProtKB-UniRule"/>
</dbReference>
<evidence type="ECO:0000256" key="10">
    <source>
        <dbReference type="ARBA" id="ARBA00049596"/>
    </source>
</evidence>
<dbReference type="PROSITE" id="PS50142">
    <property type="entry name" value="RNASE_3_2"/>
    <property type="match status" value="1"/>
</dbReference>
<dbReference type="RefSeq" id="WP_042344244.1">
    <property type="nucleotide sequence ID" value="NZ_CDOI01000142.1"/>
</dbReference>
<evidence type="ECO:0000256" key="7">
    <source>
        <dbReference type="ARBA" id="ARBA00022801"/>
    </source>
</evidence>
<feature type="domain" description="RNase III" evidence="13">
    <location>
        <begin position="22"/>
        <end position="145"/>
    </location>
</feature>
<comment type="function">
    <text evidence="10 11">Digests double-stranded RNA. Involved in the processing of primary rRNA transcript to yield the immediate precursors to the large and small rRNAs (23S and 16S). Processes some mRNAs, and tRNAs when they are encoded in the rRNA operon. Processes pre-crRNA and tracrRNA of type II CRISPR loci if present in the organism.</text>
</comment>
<dbReference type="Gene3D" id="3.30.160.20">
    <property type="match status" value="1"/>
</dbReference>